<comment type="caution">
    <text evidence="4">The sequence shown here is derived from an EMBL/GenBank/DDBJ whole genome shotgun (WGS) entry which is preliminary data.</text>
</comment>
<dbReference type="OrthoDB" id="6187633at2"/>
<name>A0A6N6W2M6_9BURK</name>
<feature type="domain" description="Aldehyde dehydrogenase" evidence="3">
    <location>
        <begin position="14"/>
        <end position="473"/>
    </location>
</feature>
<dbReference type="Pfam" id="PF00171">
    <property type="entry name" value="Aldedh"/>
    <property type="match status" value="1"/>
</dbReference>
<dbReference type="FunFam" id="3.40.309.10:FF:000004">
    <property type="entry name" value="Succinate-semialdehyde dehydrogenase I"/>
    <property type="match status" value="1"/>
</dbReference>
<dbReference type="Gene3D" id="3.40.309.10">
    <property type="entry name" value="Aldehyde Dehydrogenase, Chain A, domain 2"/>
    <property type="match status" value="1"/>
</dbReference>
<sequence>MYSEKLQLLIDGEWTAGSDGQTSPLYNPATGEIIASVPNASPADLDRALASSQRAFLQWKLLTAVERYEVLNRAADFMEARKSEIARTLTQENGKPLNEAAGEVQFSADAVRWYAEEARRAYGRVIPARTPGVRQLTLKEPVGPALGFAAWNFPAGNVALKVSAALAAGCTVIIKPSDETPGTAVAIGRCFQDAGVPAGALNIVFGSPAPISEHLIRSPIPKKVSLTGSTPVGKLLQRLASETLKRCTMELGGHAPVLVFQDADIDYTVSALVASKFRNAGQVCTSPTRFYVHRNIYEQFITKFAERTKQLVIGNGLEDGVQVGPMITERRLDTIDALVRDAVSNGAGVVTGGQRVERPGYFYAPTVLRDVPDHARVMQEEPFGPIAPISPFDTFDEVVARANSLTLGLAAYVFSRDGSTTARATEALNAGQIGVNSTSVHEVETPFGGVNESGYGHESGVEGLEAYLRTKMISERQLPPVNG</sequence>
<evidence type="ECO:0000313" key="5">
    <source>
        <dbReference type="Proteomes" id="UP000463700"/>
    </source>
</evidence>
<proteinExistence type="inferred from homology"/>
<comment type="similarity">
    <text evidence="1">Belongs to the aldehyde dehydrogenase family.</text>
</comment>
<dbReference type="SUPFAM" id="SSF53720">
    <property type="entry name" value="ALDH-like"/>
    <property type="match status" value="1"/>
</dbReference>
<dbReference type="Proteomes" id="UP000463700">
    <property type="component" value="Unassembled WGS sequence"/>
</dbReference>
<accession>A0A6N6W2M6</accession>
<dbReference type="CDD" id="cd07103">
    <property type="entry name" value="ALDH_F5_SSADH_GabD"/>
    <property type="match status" value="1"/>
</dbReference>
<dbReference type="PANTHER" id="PTHR43353">
    <property type="entry name" value="SUCCINATE-SEMIALDEHYDE DEHYDROGENASE, MITOCHONDRIAL"/>
    <property type="match status" value="1"/>
</dbReference>
<dbReference type="AlphaFoldDB" id="A0A6N6W2M6"/>
<dbReference type="FunFam" id="3.40.605.10:FF:000007">
    <property type="entry name" value="NAD/NADP-dependent betaine aldehyde dehydrogenase"/>
    <property type="match status" value="1"/>
</dbReference>
<dbReference type="Gene3D" id="3.40.605.10">
    <property type="entry name" value="Aldehyde Dehydrogenase, Chain A, domain 1"/>
    <property type="match status" value="1"/>
</dbReference>
<evidence type="ECO:0000256" key="2">
    <source>
        <dbReference type="ARBA" id="ARBA00023002"/>
    </source>
</evidence>
<organism evidence="4 5">
    <name type="scientific">Paraburkholderia madseniana</name>
    <dbReference type="NCBI Taxonomy" id="2599607"/>
    <lineage>
        <taxon>Bacteria</taxon>
        <taxon>Pseudomonadati</taxon>
        <taxon>Pseudomonadota</taxon>
        <taxon>Betaproteobacteria</taxon>
        <taxon>Burkholderiales</taxon>
        <taxon>Burkholderiaceae</taxon>
        <taxon>Paraburkholderia</taxon>
    </lineage>
</organism>
<dbReference type="GO" id="GO:0016620">
    <property type="term" value="F:oxidoreductase activity, acting on the aldehyde or oxo group of donors, NAD or NADP as acceptor"/>
    <property type="evidence" value="ECO:0007669"/>
    <property type="project" value="InterPro"/>
</dbReference>
<evidence type="ECO:0000259" key="3">
    <source>
        <dbReference type="Pfam" id="PF00171"/>
    </source>
</evidence>
<evidence type="ECO:0000313" key="4">
    <source>
        <dbReference type="EMBL" id="KAE8754636.1"/>
    </source>
</evidence>
<dbReference type="PANTHER" id="PTHR43353:SF5">
    <property type="entry name" value="SUCCINATE-SEMIALDEHYDE DEHYDROGENASE, MITOCHONDRIAL"/>
    <property type="match status" value="1"/>
</dbReference>
<dbReference type="InterPro" id="IPR015590">
    <property type="entry name" value="Aldehyde_DH_dom"/>
</dbReference>
<dbReference type="RefSeq" id="WP_154566710.1">
    <property type="nucleotide sequence ID" value="NZ_VOSW01000117.1"/>
</dbReference>
<dbReference type="InterPro" id="IPR016163">
    <property type="entry name" value="Ald_DH_C"/>
</dbReference>
<dbReference type="InterPro" id="IPR050740">
    <property type="entry name" value="Aldehyde_DH_Superfamily"/>
</dbReference>
<evidence type="ECO:0000256" key="1">
    <source>
        <dbReference type="ARBA" id="ARBA00009986"/>
    </source>
</evidence>
<protein>
    <submittedName>
        <fullName evidence="4">Aldehyde dehydrogenase family protein</fullName>
    </submittedName>
</protein>
<dbReference type="InterPro" id="IPR016161">
    <property type="entry name" value="Ald_DH/histidinol_DH"/>
</dbReference>
<reference evidence="4 5" key="1">
    <citation type="journal article" date="2020" name="Int. J. Syst. Evol. Microbiol.">
        <title>Paraburkholderia madseniana sp. nov., a phenolic acid-degrading bacterium isolated from acidic forest soil.</title>
        <authorList>
            <person name="Wilhelm R.C."/>
            <person name="Murphy S.J.L."/>
            <person name="Feriancek N.M."/>
            <person name="Karasz D.C."/>
            <person name="DeRito C.M."/>
            <person name="Newman J.D."/>
            <person name="Buckley D.H."/>
        </authorList>
    </citation>
    <scope>NUCLEOTIDE SEQUENCE [LARGE SCALE GENOMIC DNA]</scope>
    <source>
        <strain evidence="4 5">RP11</strain>
    </source>
</reference>
<gene>
    <name evidence="4" type="ORF">FSO04_38630</name>
</gene>
<dbReference type="EMBL" id="VOSW01000117">
    <property type="protein sequence ID" value="KAE8754636.1"/>
    <property type="molecule type" value="Genomic_DNA"/>
</dbReference>
<keyword evidence="2" id="KW-0560">Oxidoreductase</keyword>
<dbReference type="InterPro" id="IPR016162">
    <property type="entry name" value="Ald_DH_N"/>
</dbReference>